<dbReference type="Proteomes" id="UP000515123">
    <property type="component" value="Linkage group 11"/>
</dbReference>
<dbReference type="InterPro" id="IPR002033">
    <property type="entry name" value="TatC"/>
</dbReference>
<evidence type="ECO:0000256" key="6">
    <source>
        <dbReference type="SAM" id="MobiDB-lite"/>
    </source>
</evidence>
<dbReference type="GO" id="GO:0043953">
    <property type="term" value="P:protein transport by the Tat complex"/>
    <property type="evidence" value="ECO:0007669"/>
    <property type="project" value="TreeGrafter"/>
</dbReference>
<keyword evidence="4 7" id="KW-1133">Transmembrane helix</keyword>
<reference evidence="9" key="2">
    <citation type="submission" date="2025-08" db="UniProtKB">
        <authorList>
            <consortium name="RefSeq"/>
        </authorList>
    </citation>
    <scope>IDENTIFICATION</scope>
    <source>
        <tissue evidence="9">Leaf</tissue>
    </source>
</reference>
<sequence>MGSTALLSHPQLAGCFRRLDSTIELRRCSMPRPTAAPFPGLFSISKSHKVRLVRSALEDDAREGQQQQQQEQQKQLGGVGAAVEERPTDQDSIESAKQDDGQSPLYNFLYPSKELLPDDKEMSVFDHLEELRERIFVSVLAVGAAILGCFAFSKELVKLLEAPVSAQGVRFLQLSPGEFFFTTLKVSGYCGLLLGSPVLLYEIIAFVLPGLTKDERRFLGPIVLGSSVLFYAGIVFSYSVLTPAALGFFVNYAEGAVESLWSIDQYFEFVLVLMFSTGLAFQVPVIQLLLGQVGLVSGDQMLSIWRYVVVGAVVAAAVLTPSTDPLTQMLLAGPLLGLYLGGAWLVKLIGR</sequence>
<feature type="transmembrane region" description="Helical" evidence="7">
    <location>
        <begin position="302"/>
        <end position="320"/>
    </location>
</feature>
<dbReference type="NCBIfam" id="TIGR00945">
    <property type="entry name" value="tatC"/>
    <property type="match status" value="1"/>
</dbReference>
<feature type="transmembrane region" description="Helical" evidence="7">
    <location>
        <begin position="228"/>
        <end position="249"/>
    </location>
</feature>
<feature type="transmembrane region" description="Helical" evidence="7">
    <location>
        <begin position="186"/>
        <end position="208"/>
    </location>
</feature>
<dbReference type="GO" id="GO:0065002">
    <property type="term" value="P:intracellular protein transmembrane transport"/>
    <property type="evidence" value="ECO:0007669"/>
    <property type="project" value="TreeGrafter"/>
</dbReference>
<evidence type="ECO:0000256" key="3">
    <source>
        <dbReference type="ARBA" id="ARBA00022692"/>
    </source>
</evidence>
<dbReference type="InterPro" id="IPR019820">
    <property type="entry name" value="Sec-indep_translocase_CS"/>
</dbReference>
<dbReference type="PRINTS" id="PR01840">
    <property type="entry name" value="TATCFAMILY"/>
</dbReference>
<dbReference type="Pfam" id="PF00902">
    <property type="entry name" value="TatC"/>
    <property type="match status" value="1"/>
</dbReference>
<organism evidence="8 9">
    <name type="scientific">Ananas comosus</name>
    <name type="common">Pineapple</name>
    <name type="synonym">Ananas ananas</name>
    <dbReference type="NCBI Taxonomy" id="4615"/>
    <lineage>
        <taxon>Eukaryota</taxon>
        <taxon>Viridiplantae</taxon>
        <taxon>Streptophyta</taxon>
        <taxon>Embryophyta</taxon>
        <taxon>Tracheophyta</taxon>
        <taxon>Spermatophyta</taxon>
        <taxon>Magnoliopsida</taxon>
        <taxon>Liliopsida</taxon>
        <taxon>Poales</taxon>
        <taxon>Bromeliaceae</taxon>
        <taxon>Bromelioideae</taxon>
        <taxon>Ananas</taxon>
    </lineage>
</organism>
<accession>A0A6P5FU08</accession>
<dbReference type="AlphaFoldDB" id="A0A6P5FU08"/>
<name>A0A6P5FU08_ANACO</name>
<dbReference type="Gramene" id="Aco023930.1.mrna1">
    <property type="protein sequence ID" value="Aco023930.1.mrna1"/>
    <property type="gene ID" value="Aco023930.1.path1"/>
</dbReference>
<feature type="compositionally biased region" description="Low complexity" evidence="6">
    <location>
        <begin position="65"/>
        <end position="75"/>
    </location>
</feature>
<evidence type="ECO:0000313" key="9">
    <source>
        <dbReference type="RefSeq" id="XP_020099152.1"/>
    </source>
</evidence>
<keyword evidence="5 7" id="KW-0472">Membrane</keyword>
<evidence type="ECO:0000313" key="8">
    <source>
        <dbReference type="Proteomes" id="UP000515123"/>
    </source>
</evidence>
<feature type="region of interest" description="Disordered" evidence="6">
    <location>
        <begin position="57"/>
        <end position="104"/>
    </location>
</feature>
<reference evidence="8" key="1">
    <citation type="journal article" date="2015" name="Nat. Genet.">
        <title>The pineapple genome and the evolution of CAM photosynthesis.</title>
        <authorList>
            <person name="Ming R."/>
            <person name="VanBuren R."/>
            <person name="Wai C.M."/>
            <person name="Tang H."/>
            <person name="Schatz M.C."/>
            <person name="Bowers J.E."/>
            <person name="Lyons E."/>
            <person name="Wang M.L."/>
            <person name="Chen J."/>
            <person name="Biggers E."/>
            <person name="Zhang J."/>
            <person name="Huang L."/>
            <person name="Zhang L."/>
            <person name="Miao W."/>
            <person name="Zhang J."/>
            <person name="Ye Z."/>
            <person name="Miao C."/>
            <person name="Lin Z."/>
            <person name="Wang H."/>
            <person name="Zhou H."/>
            <person name="Yim W.C."/>
            <person name="Priest H.D."/>
            <person name="Zheng C."/>
            <person name="Woodhouse M."/>
            <person name="Edger P.P."/>
            <person name="Guyot R."/>
            <person name="Guo H.B."/>
            <person name="Guo H."/>
            <person name="Zheng G."/>
            <person name="Singh R."/>
            <person name="Sharma A."/>
            <person name="Min X."/>
            <person name="Zheng Y."/>
            <person name="Lee H."/>
            <person name="Gurtowski J."/>
            <person name="Sedlazeck F.J."/>
            <person name="Harkess A."/>
            <person name="McKain M.R."/>
            <person name="Liao Z."/>
            <person name="Fang J."/>
            <person name="Liu J."/>
            <person name="Zhang X."/>
            <person name="Zhang Q."/>
            <person name="Hu W."/>
            <person name="Qin Y."/>
            <person name="Wang K."/>
            <person name="Chen L.Y."/>
            <person name="Shirley N."/>
            <person name="Lin Y.R."/>
            <person name="Liu L.Y."/>
            <person name="Hernandez A.G."/>
            <person name="Wright C.L."/>
            <person name="Bulone V."/>
            <person name="Tuskan G.A."/>
            <person name="Heath K."/>
            <person name="Zee F."/>
            <person name="Moore P.H."/>
            <person name="Sunkar R."/>
            <person name="Leebens-Mack J.H."/>
            <person name="Mockler T."/>
            <person name="Bennetzen J.L."/>
            <person name="Freeling M."/>
            <person name="Sankoff D."/>
            <person name="Paterson A.H."/>
            <person name="Zhu X."/>
            <person name="Yang X."/>
            <person name="Smith J.A."/>
            <person name="Cushman J.C."/>
            <person name="Paull R.E."/>
            <person name="Yu Q."/>
        </authorList>
    </citation>
    <scope>NUCLEOTIDE SEQUENCE [LARGE SCALE GENOMIC DNA]</scope>
    <source>
        <strain evidence="8">cv. F153</strain>
    </source>
</reference>
<comment type="similarity">
    <text evidence="2">Belongs to the TatC family.</text>
</comment>
<dbReference type="GO" id="GO:0033281">
    <property type="term" value="C:TAT protein transport complex"/>
    <property type="evidence" value="ECO:0007669"/>
    <property type="project" value="TreeGrafter"/>
</dbReference>
<evidence type="ECO:0000256" key="5">
    <source>
        <dbReference type="ARBA" id="ARBA00023136"/>
    </source>
</evidence>
<evidence type="ECO:0000256" key="4">
    <source>
        <dbReference type="ARBA" id="ARBA00022989"/>
    </source>
</evidence>
<keyword evidence="3 7" id="KW-0812">Transmembrane</keyword>
<dbReference type="OrthoDB" id="36838at2759"/>
<dbReference type="RefSeq" id="XP_020099152.1">
    <property type="nucleotide sequence ID" value="XM_020243563.1"/>
</dbReference>
<evidence type="ECO:0000256" key="1">
    <source>
        <dbReference type="ARBA" id="ARBA00004141"/>
    </source>
</evidence>
<keyword evidence="8" id="KW-1185">Reference proteome</keyword>
<dbReference type="PANTHER" id="PTHR30371">
    <property type="entry name" value="SEC-INDEPENDENT PROTEIN TRANSLOCASE PROTEIN TATC"/>
    <property type="match status" value="1"/>
</dbReference>
<feature type="transmembrane region" description="Helical" evidence="7">
    <location>
        <begin position="326"/>
        <end position="346"/>
    </location>
</feature>
<dbReference type="HAMAP" id="MF_00902">
    <property type="entry name" value="TatC"/>
    <property type="match status" value="1"/>
</dbReference>
<protein>
    <submittedName>
        <fullName evidence="9">Sec-independent protein translocase protein TATC, chloroplastic</fullName>
    </submittedName>
</protein>
<evidence type="ECO:0000256" key="2">
    <source>
        <dbReference type="ARBA" id="ARBA00008882"/>
    </source>
</evidence>
<feature type="transmembrane region" description="Helical" evidence="7">
    <location>
        <begin position="269"/>
        <end position="290"/>
    </location>
</feature>
<feature type="transmembrane region" description="Helical" evidence="7">
    <location>
        <begin position="135"/>
        <end position="153"/>
    </location>
</feature>
<dbReference type="PROSITE" id="PS01218">
    <property type="entry name" value="TATC"/>
    <property type="match status" value="1"/>
</dbReference>
<comment type="subcellular location">
    <subcellularLocation>
        <location evidence="1">Membrane</location>
        <topology evidence="1">Multi-pass membrane protein</topology>
    </subcellularLocation>
</comment>
<dbReference type="GO" id="GO:0009977">
    <property type="term" value="F:proton motive force dependent protein transmembrane transporter activity"/>
    <property type="evidence" value="ECO:0007669"/>
    <property type="project" value="TreeGrafter"/>
</dbReference>
<proteinExistence type="inferred from homology"/>
<dbReference type="GeneID" id="109717691"/>
<feature type="compositionally biased region" description="Basic and acidic residues" evidence="6">
    <location>
        <begin position="83"/>
        <end position="100"/>
    </location>
</feature>
<gene>
    <name evidence="9" type="primary">LOC109717691</name>
</gene>
<dbReference type="PANTHER" id="PTHR30371:SF0">
    <property type="entry name" value="SEC-INDEPENDENT PROTEIN TRANSLOCASE PROTEIN TATC, CHLOROPLASTIC-RELATED"/>
    <property type="match status" value="1"/>
</dbReference>
<evidence type="ECO:0000256" key="7">
    <source>
        <dbReference type="SAM" id="Phobius"/>
    </source>
</evidence>